<name>A0ABT9JVI2_9PROT</name>
<dbReference type="InterPro" id="IPR004846">
    <property type="entry name" value="T2SS/T3SS_dom"/>
</dbReference>
<dbReference type="Gene3D" id="1.25.40.10">
    <property type="entry name" value="Tetratricopeptide repeat domain"/>
    <property type="match status" value="1"/>
</dbReference>
<feature type="domain" description="Type II/III secretion system secretin-like" evidence="6">
    <location>
        <begin position="350"/>
        <end position="496"/>
    </location>
</feature>
<evidence type="ECO:0000313" key="7">
    <source>
        <dbReference type="EMBL" id="MDP8568514.1"/>
    </source>
</evidence>
<dbReference type="SUPFAM" id="SSF48452">
    <property type="entry name" value="TPR-like"/>
    <property type="match status" value="1"/>
</dbReference>
<sequence length="573" mass="62301">MNPPSLKRLPLTVTLTLCCMSGCADMPRHAAVAVPKQTQFSANALQPKQDAVVDALRQGQPETAKKLAEEWVLENPKSATAHMLLGLCYHSQGDAASLELASSGYNASRQFSGQDMWPNYLAGVVAMQRQNAHQALEHFSAAALADPDNVFVFEGLAGSAYASGNVLLAEHAARRALSLQPESVIGWRMLALSLAAQGNQPQLQQALALKPAMASEAEKRWLSQRTHNLMRTAYVDSQPQLAMNEEEQPFTEGESANAPVVIAAGLPKQLTVDVTVILSDKRDTSRTGVNLLDGLQATFGYNRNQVSALNKETGLDDLSTSTRTITRNITIPDVTYNLNIFNRGDRYYDAIARPSLTAFVGQPSRFFIGDQLNVNVAGIQSAQIEKIDVGVSLKILPAEIRKDGARFQLEVDRSFLSDTNAGTFTQAVGTFKQTLSATADVKFGETLILSGLTESVGDNAQSRTPLLGDVPVVKYLFSNKTTARRARSAIILVTPSMPSSFAKTVDHSPATRKLMELWDSVIEPAIGNETLMKRIARMPQFTRAAYGDAHVRGLEDETLKKVLLESIEHHANI</sequence>
<accession>A0ABT9JVI2</accession>
<organism evidence="7 8">
    <name type="scientific">Methylophilus aquaticus</name>
    <dbReference type="NCBI Taxonomy" id="1971610"/>
    <lineage>
        <taxon>Bacteria</taxon>
        <taxon>Pseudomonadati</taxon>
        <taxon>Pseudomonadota</taxon>
        <taxon>Betaproteobacteria</taxon>
        <taxon>Nitrosomonadales</taxon>
        <taxon>Methylophilaceae</taxon>
        <taxon>Methylophilus</taxon>
    </lineage>
</organism>
<dbReference type="Proteomes" id="UP001225906">
    <property type="component" value="Unassembled WGS sequence"/>
</dbReference>
<evidence type="ECO:0000313" key="8">
    <source>
        <dbReference type="Proteomes" id="UP001225906"/>
    </source>
</evidence>
<dbReference type="RefSeq" id="WP_306390240.1">
    <property type="nucleotide sequence ID" value="NZ_JAVCAP010000026.1"/>
</dbReference>
<comment type="subcellular location">
    <subcellularLocation>
        <location evidence="1">Membrane</location>
    </subcellularLocation>
</comment>
<evidence type="ECO:0000259" key="6">
    <source>
        <dbReference type="Pfam" id="PF00263"/>
    </source>
</evidence>
<reference evidence="8" key="1">
    <citation type="journal article" date="2019" name="Int. J. Syst. Evol. Microbiol.">
        <title>The Global Catalogue of Microorganisms (GCM) 10K type strain sequencing project: providing services to taxonomists for standard genome sequencing and annotation.</title>
        <authorList>
            <consortium name="The Broad Institute Genomics Platform"/>
            <consortium name="The Broad Institute Genome Sequencing Center for Infectious Disease"/>
            <person name="Wu L."/>
            <person name="Ma J."/>
        </authorList>
    </citation>
    <scope>NUCLEOTIDE SEQUENCE [LARGE SCALE GENOMIC DNA]</scope>
    <source>
        <strain evidence="8">VKM B-3159</strain>
    </source>
</reference>
<feature type="signal peptide" evidence="5">
    <location>
        <begin position="1"/>
        <end position="30"/>
    </location>
</feature>
<dbReference type="InterPro" id="IPR050810">
    <property type="entry name" value="Bact_Secretion_Sys_Channel"/>
</dbReference>
<protein>
    <submittedName>
        <fullName evidence="7">Tetratricopeptide repeat protein</fullName>
    </submittedName>
</protein>
<evidence type="ECO:0000256" key="2">
    <source>
        <dbReference type="ARBA" id="ARBA00022729"/>
    </source>
</evidence>
<feature type="chain" id="PRO_5047374656" evidence="5">
    <location>
        <begin position="31"/>
        <end position="573"/>
    </location>
</feature>
<keyword evidence="8" id="KW-1185">Reference proteome</keyword>
<comment type="similarity">
    <text evidence="4">Belongs to the bacterial secretin family.</text>
</comment>
<keyword evidence="3" id="KW-0472">Membrane</keyword>
<keyword evidence="2 5" id="KW-0732">Signal</keyword>
<comment type="caution">
    <text evidence="7">The sequence shown here is derived from an EMBL/GenBank/DDBJ whole genome shotgun (WGS) entry which is preliminary data.</text>
</comment>
<dbReference type="PANTHER" id="PTHR30332">
    <property type="entry name" value="PROBABLE GENERAL SECRETION PATHWAY PROTEIN D"/>
    <property type="match status" value="1"/>
</dbReference>
<dbReference type="EMBL" id="JAVCAP010000026">
    <property type="protein sequence ID" value="MDP8568514.1"/>
    <property type="molecule type" value="Genomic_DNA"/>
</dbReference>
<gene>
    <name evidence="7" type="ORF">Q9291_11705</name>
</gene>
<evidence type="ECO:0000256" key="3">
    <source>
        <dbReference type="ARBA" id="ARBA00023136"/>
    </source>
</evidence>
<dbReference type="Pfam" id="PF13432">
    <property type="entry name" value="TPR_16"/>
    <property type="match status" value="2"/>
</dbReference>
<evidence type="ECO:0000256" key="5">
    <source>
        <dbReference type="SAM" id="SignalP"/>
    </source>
</evidence>
<evidence type="ECO:0000256" key="1">
    <source>
        <dbReference type="ARBA" id="ARBA00004370"/>
    </source>
</evidence>
<proteinExistence type="inferred from homology"/>
<dbReference type="InterPro" id="IPR011990">
    <property type="entry name" value="TPR-like_helical_dom_sf"/>
</dbReference>
<dbReference type="Pfam" id="PF00263">
    <property type="entry name" value="Secretin"/>
    <property type="match status" value="1"/>
</dbReference>
<evidence type="ECO:0000256" key="4">
    <source>
        <dbReference type="RuleBase" id="RU004003"/>
    </source>
</evidence>
<dbReference type="PANTHER" id="PTHR30332:SF24">
    <property type="entry name" value="SECRETIN GSPD-RELATED"/>
    <property type="match status" value="1"/>
</dbReference>